<sequence>MRIPVPRPTVGKSFDRSPEHADHLFIVTGGPGSGKTSLIEALALEGFRHTPEAGRAIIQDQVTIGGSALPWIDRQAFAELMLTWDLRSYREASRRAGPVLCDRGIPDVLGYLALCGLDAPAHICRAAELFRYNRTVFIAPHWPEIFIQDAERKQSMAEARATHQVMTETYAALEYDLVPLPLASVSERVSFVRQHISTR</sequence>
<organism evidence="2 3">
    <name type="scientific">Edaphosphingomonas haloaromaticamans</name>
    <dbReference type="NCBI Taxonomy" id="653954"/>
    <lineage>
        <taxon>Bacteria</taxon>
        <taxon>Pseudomonadati</taxon>
        <taxon>Pseudomonadota</taxon>
        <taxon>Alphaproteobacteria</taxon>
        <taxon>Sphingomonadales</taxon>
        <taxon>Rhizorhabdaceae</taxon>
        <taxon>Edaphosphingomonas</taxon>
    </lineage>
</organism>
<gene>
    <name evidence="2" type="ORF">BHE75_02000</name>
</gene>
<dbReference type="AlphaFoldDB" id="A0A1S1HET8"/>
<evidence type="ECO:0000313" key="3">
    <source>
        <dbReference type="Proteomes" id="UP000179467"/>
    </source>
</evidence>
<evidence type="ECO:0000259" key="1">
    <source>
        <dbReference type="Pfam" id="PF13521"/>
    </source>
</evidence>
<dbReference type="Pfam" id="PF13521">
    <property type="entry name" value="AAA_28"/>
    <property type="match status" value="1"/>
</dbReference>
<comment type="caution">
    <text evidence="2">The sequence shown here is derived from an EMBL/GenBank/DDBJ whole genome shotgun (WGS) entry which is preliminary data.</text>
</comment>
<keyword evidence="3" id="KW-1185">Reference proteome</keyword>
<protein>
    <recommendedName>
        <fullName evidence="1">NadR/Ttd14 AAA domain-containing protein</fullName>
    </recommendedName>
</protein>
<feature type="domain" description="NadR/Ttd14 AAA" evidence="1">
    <location>
        <begin position="25"/>
        <end position="188"/>
    </location>
</feature>
<name>A0A1S1HET8_9SPHN</name>
<dbReference type="SUPFAM" id="SSF52540">
    <property type="entry name" value="P-loop containing nucleoside triphosphate hydrolases"/>
    <property type="match status" value="1"/>
</dbReference>
<accession>A0A1S1HET8</accession>
<dbReference type="Proteomes" id="UP000179467">
    <property type="component" value="Unassembled WGS sequence"/>
</dbReference>
<proteinExistence type="predicted"/>
<evidence type="ECO:0000313" key="2">
    <source>
        <dbReference type="EMBL" id="OHT20006.1"/>
    </source>
</evidence>
<dbReference type="Gene3D" id="3.40.50.300">
    <property type="entry name" value="P-loop containing nucleotide triphosphate hydrolases"/>
    <property type="match status" value="1"/>
</dbReference>
<dbReference type="InterPro" id="IPR038727">
    <property type="entry name" value="NadR/Ttd14_AAA_dom"/>
</dbReference>
<reference evidence="2 3" key="1">
    <citation type="submission" date="2016-09" db="EMBL/GenBank/DDBJ databases">
        <title>Metabolic pathway, cell adaptation mechanisms and a novel monoxygenase revealed through proteogenomic-transcription analysis of a Sphingomonas haloaromaticamans strain degrading the fungicide ortho-phenylphenol.</title>
        <authorList>
            <person name="Perruchon C."/>
            <person name="Papadopoulou E.S."/>
            <person name="Rousidou C."/>
            <person name="Vasileiadis S."/>
            <person name="Tanou G."/>
            <person name="Amoutzias G."/>
            <person name="Molassiotis A."/>
            <person name="Karpouzas D.G."/>
        </authorList>
    </citation>
    <scope>NUCLEOTIDE SEQUENCE [LARGE SCALE GENOMIC DNA]</scope>
    <source>
        <strain evidence="2 3">P3</strain>
    </source>
</reference>
<dbReference type="InterPro" id="IPR027417">
    <property type="entry name" value="P-loop_NTPase"/>
</dbReference>
<dbReference type="EMBL" id="MIPT01000001">
    <property type="protein sequence ID" value="OHT20006.1"/>
    <property type="molecule type" value="Genomic_DNA"/>
</dbReference>